<feature type="transmembrane region" description="Helical" evidence="8">
    <location>
        <begin position="109"/>
        <end position="126"/>
    </location>
</feature>
<protein>
    <recommendedName>
        <fullName evidence="8">Probable membrane transporter protein</fullName>
    </recommendedName>
</protein>
<organism evidence="9 10">
    <name type="scientific">Devosia enhydra</name>
    <dbReference type="NCBI Taxonomy" id="665118"/>
    <lineage>
        <taxon>Bacteria</taxon>
        <taxon>Pseudomonadati</taxon>
        <taxon>Pseudomonadota</taxon>
        <taxon>Alphaproteobacteria</taxon>
        <taxon>Hyphomicrobiales</taxon>
        <taxon>Devosiaceae</taxon>
        <taxon>Devosia</taxon>
    </lineage>
</organism>
<dbReference type="PANTHER" id="PTHR30269">
    <property type="entry name" value="TRANSMEMBRANE PROTEIN YFCA"/>
    <property type="match status" value="1"/>
</dbReference>
<dbReference type="GO" id="GO:0005886">
    <property type="term" value="C:plasma membrane"/>
    <property type="evidence" value="ECO:0007669"/>
    <property type="project" value="UniProtKB-SubCell"/>
</dbReference>
<dbReference type="EMBL" id="FPKU01000003">
    <property type="protein sequence ID" value="SFZ85856.1"/>
    <property type="molecule type" value="Genomic_DNA"/>
</dbReference>
<feature type="transmembrane region" description="Helical" evidence="8">
    <location>
        <begin position="234"/>
        <end position="252"/>
    </location>
</feature>
<evidence type="ECO:0000313" key="9">
    <source>
        <dbReference type="EMBL" id="SFZ85856.1"/>
    </source>
</evidence>
<evidence type="ECO:0000256" key="6">
    <source>
        <dbReference type="ARBA" id="ARBA00022989"/>
    </source>
</evidence>
<dbReference type="STRING" id="665118.SAMN02983003_3028"/>
<keyword evidence="3" id="KW-0813">Transport</keyword>
<evidence type="ECO:0000256" key="4">
    <source>
        <dbReference type="ARBA" id="ARBA00022475"/>
    </source>
</evidence>
<keyword evidence="6 8" id="KW-1133">Transmembrane helix</keyword>
<dbReference type="InterPro" id="IPR052017">
    <property type="entry name" value="TSUP"/>
</dbReference>
<feature type="transmembrane region" description="Helical" evidence="8">
    <location>
        <begin position="138"/>
        <end position="162"/>
    </location>
</feature>
<gene>
    <name evidence="9" type="ORF">SAMN02983003_3028</name>
</gene>
<feature type="transmembrane region" description="Helical" evidence="8">
    <location>
        <begin position="84"/>
        <end position="103"/>
    </location>
</feature>
<evidence type="ECO:0000313" key="10">
    <source>
        <dbReference type="Proteomes" id="UP000183447"/>
    </source>
</evidence>
<accession>A0A1K2I0L2</accession>
<dbReference type="Proteomes" id="UP000183447">
    <property type="component" value="Unassembled WGS sequence"/>
</dbReference>
<reference evidence="9 10" key="1">
    <citation type="submission" date="2016-11" db="EMBL/GenBank/DDBJ databases">
        <authorList>
            <person name="Jaros S."/>
            <person name="Januszkiewicz K."/>
            <person name="Wedrychowicz H."/>
        </authorList>
    </citation>
    <scope>NUCLEOTIDE SEQUENCE [LARGE SCALE GENOMIC DNA]</scope>
    <source>
        <strain evidence="9 10">ATCC 23634</strain>
    </source>
</reference>
<dbReference type="AlphaFoldDB" id="A0A1K2I0L2"/>
<keyword evidence="10" id="KW-1185">Reference proteome</keyword>
<comment type="subcellular location">
    <subcellularLocation>
        <location evidence="1 8">Cell membrane</location>
        <topology evidence="1 8">Multi-pass membrane protein</topology>
    </subcellularLocation>
</comment>
<evidence type="ECO:0000256" key="1">
    <source>
        <dbReference type="ARBA" id="ARBA00004651"/>
    </source>
</evidence>
<comment type="similarity">
    <text evidence="2 8">Belongs to the 4-toluene sulfonate uptake permease (TSUP) (TC 2.A.102) family.</text>
</comment>
<proteinExistence type="inferred from homology"/>
<keyword evidence="5 8" id="KW-0812">Transmembrane</keyword>
<feature type="transmembrane region" description="Helical" evidence="8">
    <location>
        <begin position="41"/>
        <end position="63"/>
    </location>
</feature>
<evidence type="ECO:0000256" key="2">
    <source>
        <dbReference type="ARBA" id="ARBA00009142"/>
    </source>
</evidence>
<dbReference type="PANTHER" id="PTHR30269:SF37">
    <property type="entry name" value="MEMBRANE TRANSPORTER PROTEIN"/>
    <property type="match status" value="1"/>
</dbReference>
<dbReference type="InterPro" id="IPR002781">
    <property type="entry name" value="TM_pro_TauE-like"/>
</dbReference>
<keyword evidence="4 8" id="KW-1003">Cell membrane</keyword>
<evidence type="ECO:0000256" key="8">
    <source>
        <dbReference type="RuleBase" id="RU363041"/>
    </source>
</evidence>
<sequence>MPLDLAFLLPPGLDPLVALGLLALSFVASLITATFTLGGGVLMLAVLALVFPPAIVVPLHGAVQVGSNAGRAFMLRRFIAWKNVRWLALGALLGTIVGAPVAAFLPAEIFQIVIALFIIVTTWLPNPKVTDHSPMAQVIGGTIISALGMLVGATGPLVALFLRGIKDRQVLVGTHAAIMTIQNTFKIGGFVVLGFAFAAYLPLVIGMVLCGFAGTAVGGGFLTKISERAFRLGFRIMLTVMALYLLVEALGLF</sequence>
<evidence type="ECO:0000256" key="5">
    <source>
        <dbReference type="ARBA" id="ARBA00022692"/>
    </source>
</evidence>
<dbReference type="RefSeq" id="WP_072345029.1">
    <property type="nucleotide sequence ID" value="NZ_FPKU01000003.1"/>
</dbReference>
<dbReference type="Pfam" id="PF01925">
    <property type="entry name" value="TauE"/>
    <property type="match status" value="1"/>
</dbReference>
<feature type="transmembrane region" description="Helical" evidence="8">
    <location>
        <begin position="12"/>
        <end position="35"/>
    </location>
</feature>
<evidence type="ECO:0000256" key="7">
    <source>
        <dbReference type="ARBA" id="ARBA00023136"/>
    </source>
</evidence>
<keyword evidence="7 8" id="KW-0472">Membrane</keyword>
<feature type="transmembrane region" description="Helical" evidence="8">
    <location>
        <begin position="189"/>
        <end position="222"/>
    </location>
</feature>
<evidence type="ECO:0000256" key="3">
    <source>
        <dbReference type="ARBA" id="ARBA00022448"/>
    </source>
</evidence>
<name>A0A1K2I0L2_9HYPH</name>